<reference evidence="1 2" key="1">
    <citation type="submission" date="2019-11" db="EMBL/GenBank/DDBJ databases">
        <title>The genome sequence of Methylocystis heyeri.</title>
        <authorList>
            <person name="Oshkin I.Y."/>
            <person name="Miroshnikov K."/>
            <person name="Dedysh S.N."/>
        </authorList>
    </citation>
    <scope>NUCLEOTIDE SEQUENCE [LARGE SCALE GENOMIC DNA]</scope>
    <source>
        <strain evidence="1 2">H2</strain>
    </source>
</reference>
<dbReference type="OrthoDB" id="9802846at2"/>
<keyword evidence="2" id="KW-1185">Reference proteome</keyword>
<dbReference type="KEGG" id="mhey:H2LOC_014130"/>
<dbReference type="Gene3D" id="3.10.450.40">
    <property type="match status" value="1"/>
</dbReference>
<dbReference type="Proteomes" id="UP000309061">
    <property type="component" value="Chromosome"/>
</dbReference>
<gene>
    <name evidence="1" type="ORF">H2LOC_014130</name>
</gene>
<proteinExistence type="predicted"/>
<sequence length="126" mass="13254">MRVGLDANTGAVLTGWAECQQSIGLIARTAIGSLALGRSFGSDAPALQDAPQNALTIMDHFMAIAEALRKWEPGYRLKNIQAKQLGADGRVGFALTGDFYPNALQGDYSVVETNAGLQVVVGGFAQ</sequence>
<dbReference type="SUPFAM" id="SSF160719">
    <property type="entry name" value="gpW/gp25-like"/>
    <property type="match status" value="1"/>
</dbReference>
<dbReference type="EMBL" id="CP046052">
    <property type="protein sequence ID" value="QGM46739.1"/>
    <property type="molecule type" value="Genomic_DNA"/>
</dbReference>
<organism evidence="1 2">
    <name type="scientific">Methylocystis heyeri</name>
    <dbReference type="NCBI Taxonomy" id="391905"/>
    <lineage>
        <taxon>Bacteria</taxon>
        <taxon>Pseudomonadati</taxon>
        <taxon>Pseudomonadota</taxon>
        <taxon>Alphaproteobacteria</taxon>
        <taxon>Hyphomicrobiales</taxon>
        <taxon>Methylocystaceae</taxon>
        <taxon>Methylocystis</taxon>
    </lineage>
</organism>
<dbReference type="AlphaFoldDB" id="A0A6B8KGJ0"/>
<evidence type="ECO:0008006" key="3">
    <source>
        <dbReference type="Google" id="ProtNLM"/>
    </source>
</evidence>
<evidence type="ECO:0000313" key="2">
    <source>
        <dbReference type="Proteomes" id="UP000309061"/>
    </source>
</evidence>
<name>A0A6B8KGJ0_9HYPH</name>
<evidence type="ECO:0000313" key="1">
    <source>
        <dbReference type="EMBL" id="QGM46739.1"/>
    </source>
</evidence>
<protein>
    <recommendedName>
        <fullName evidence="3">Baseplate assembly protein</fullName>
    </recommendedName>
</protein>
<accession>A0A6B8KGJ0</accession>
<dbReference type="RefSeq" id="WP_136497622.1">
    <property type="nucleotide sequence ID" value="NZ_CP046052.1"/>
</dbReference>